<organism evidence="2 3">
    <name type="scientific">Undibacterium cyanobacteriorum</name>
    <dbReference type="NCBI Taxonomy" id="3073561"/>
    <lineage>
        <taxon>Bacteria</taxon>
        <taxon>Pseudomonadati</taxon>
        <taxon>Pseudomonadota</taxon>
        <taxon>Betaproteobacteria</taxon>
        <taxon>Burkholderiales</taxon>
        <taxon>Oxalobacteraceae</taxon>
        <taxon>Undibacterium</taxon>
    </lineage>
</organism>
<evidence type="ECO:0000313" key="2">
    <source>
        <dbReference type="EMBL" id="WMW79731.1"/>
    </source>
</evidence>
<name>A0ABY9RES8_9BURK</name>
<proteinExistence type="predicted"/>
<keyword evidence="1" id="KW-0732">Signal</keyword>
<evidence type="ECO:0000256" key="1">
    <source>
        <dbReference type="SAM" id="SignalP"/>
    </source>
</evidence>
<accession>A0ABY9RES8</accession>
<feature type="chain" id="PRO_5045072830" description="Lipoprotein" evidence="1">
    <location>
        <begin position="26"/>
        <end position="313"/>
    </location>
</feature>
<protein>
    <recommendedName>
        <fullName evidence="4">Lipoprotein</fullName>
    </recommendedName>
</protein>
<dbReference type="PROSITE" id="PS51257">
    <property type="entry name" value="PROKAR_LIPOPROTEIN"/>
    <property type="match status" value="1"/>
</dbReference>
<evidence type="ECO:0008006" key="4">
    <source>
        <dbReference type="Google" id="ProtNLM"/>
    </source>
</evidence>
<dbReference type="Proteomes" id="UP001181355">
    <property type="component" value="Chromosome"/>
</dbReference>
<reference evidence="2" key="1">
    <citation type="submission" date="2023-09" db="EMBL/GenBank/DDBJ databases">
        <title>Undibacterium sp. 20NA77.5 isolated from freshwater.</title>
        <authorList>
            <person name="Le V."/>
            <person name="Ko S.-R."/>
            <person name="Ahn C.-Y."/>
            <person name="Oh H.-M."/>
        </authorList>
    </citation>
    <scope>NUCLEOTIDE SEQUENCE</scope>
    <source>
        <strain evidence="2">20NA77.5</strain>
    </source>
</reference>
<dbReference type="EMBL" id="CP133720">
    <property type="protein sequence ID" value="WMW79731.1"/>
    <property type="molecule type" value="Genomic_DNA"/>
</dbReference>
<keyword evidence="3" id="KW-1185">Reference proteome</keyword>
<dbReference type="RefSeq" id="WP_309481226.1">
    <property type="nucleotide sequence ID" value="NZ_CP133720.1"/>
</dbReference>
<gene>
    <name evidence="2" type="ORF">RF679_13860</name>
</gene>
<sequence length="313" mass="36252">MHYFSRYFKPTASVLSITLACLGLSACQTVQDQRIPLPNGFEQNAEVIAVRKPIAQYKDQHFEQNTPQFLVHSMNISRSRSQRSEQFFSSSGVSGIQLNGADRFTRFLWNEVLGMRPSIRQQYKLSSEREYRFQVVPNVTSNLTPEPVDVQCQLYQLSDVTFIERQERDRKGNDRSSTSTSTDRLYGFLRCELMLENQVWQLSLDAEGTQLPTIQLGRPISESATDYYTVEHEKGNQFLVNGQWRDMPFQIAKTSGLHFFKDQAHMAAMSFEGQTPKVWLEKSNSPNTKKILFAASYSLMMYDWLDREWRNGF</sequence>
<evidence type="ECO:0000313" key="3">
    <source>
        <dbReference type="Proteomes" id="UP001181355"/>
    </source>
</evidence>
<feature type="signal peptide" evidence="1">
    <location>
        <begin position="1"/>
        <end position="25"/>
    </location>
</feature>